<dbReference type="PANTHER" id="PTHR42987">
    <property type="entry name" value="PEPTIDASE S49"/>
    <property type="match status" value="1"/>
</dbReference>
<dbReference type="eggNOG" id="COG0616">
    <property type="taxonomic scope" value="Bacteria"/>
</dbReference>
<name>B9J9D4_RHIR8</name>
<proteinExistence type="inferred from homology"/>
<dbReference type="Gene3D" id="3.90.226.10">
    <property type="entry name" value="2-enoyl-CoA Hydratase, Chain A, domain 1"/>
    <property type="match status" value="1"/>
</dbReference>
<evidence type="ECO:0000259" key="2">
    <source>
        <dbReference type="Pfam" id="PF01343"/>
    </source>
</evidence>
<dbReference type="InterPro" id="IPR033855">
    <property type="entry name" value="Protein_C"/>
</dbReference>
<feature type="domain" description="Peptidase S49" evidence="2">
    <location>
        <begin position="126"/>
        <end position="271"/>
    </location>
</feature>
<sequence length="409" mass="42085">MKHFMDFAASSGWAMLPESVENLVAIAERSVDLNPQMLEAYRAKSVENADRLKARGGVGILYAQGPMFKKANLMTEISGATSYQTLAKDLQVALDDRALHSIAMLIDSPGGEANGADEFAAMVNAANKVKPVTAFVSGMGASAAYWIASAAGRIVLSEGSMVGSIGVVLGINDTTLADERRGVRKLQFVSSQSPNKRPDPNTEDGKSHIQAMVDSLASVFISKVAAYRGVSQADVIAKFGGGGMKVGAEAVNAGMADEVGQFEDVLATMIQRGKALSPPRNLGGIKMSETILDATAIATAANNRTKAILASEVGQTMPTLAAFLSYETDMTAAVAAKALSAASVDLSKAAGRSGAVTDPVAAAAAYETQKTAAGALGLGRPDPTGAEKPDASALWGKAVANVNSSLGVK</sequence>
<dbReference type="PANTHER" id="PTHR42987:SF4">
    <property type="entry name" value="PROTEASE SOHB-RELATED"/>
    <property type="match status" value="1"/>
</dbReference>
<dbReference type="InterPro" id="IPR002142">
    <property type="entry name" value="Peptidase_S49"/>
</dbReference>
<dbReference type="SUPFAM" id="SSF52096">
    <property type="entry name" value="ClpP/crotonase"/>
    <property type="match status" value="1"/>
</dbReference>
<evidence type="ECO:0000313" key="3">
    <source>
        <dbReference type="EMBL" id="ACM27536.1"/>
    </source>
</evidence>
<organism evidence="3 4">
    <name type="scientific">Rhizobium rhizogenes (strain K84 / ATCC BAA-868)</name>
    <name type="common">Agrobacterium radiobacter</name>
    <dbReference type="NCBI Taxonomy" id="311403"/>
    <lineage>
        <taxon>Bacteria</taxon>
        <taxon>Pseudomonadati</taxon>
        <taxon>Pseudomonadota</taxon>
        <taxon>Alphaproteobacteria</taxon>
        <taxon>Hyphomicrobiales</taxon>
        <taxon>Rhizobiaceae</taxon>
        <taxon>Rhizobium/Agrobacterium group</taxon>
        <taxon>Rhizobium</taxon>
    </lineage>
</organism>
<dbReference type="EMBL" id="CP000628">
    <property type="protein sequence ID" value="ACM27536.1"/>
    <property type="molecule type" value="Genomic_DNA"/>
</dbReference>
<keyword evidence="3" id="KW-0378">Hydrolase</keyword>
<gene>
    <name evidence="3" type="primary">sohB</name>
    <name evidence="3" type="ordered locus">Arad_3631</name>
</gene>
<dbReference type="Pfam" id="PF01343">
    <property type="entry name" value="Peptidase_S49"/>
    <property type="match status" value="1"/>
</dbReference>
<dbReference type="RefSeq" id="WP_012652214.1">
    <property type="nucleotide sequence ID" value="NC_011985.1"/>
</dbReference>
<evidence type="ECO:0000256" key="1">
    <source>
        <dbReference type="ARBA" id="ARBA00008683"/>
    </source>
</evidence>
<comment type="similarity">
    <text evidence="1">Belongs to the peptidase S49 family.</text>
</comment>
<reference evidence="3 4" key="1">
    <citation type="journal article" date="2009" name="J. Bacteriol.">
        <title>Genome sequences of three Agrobacterium biovars help elucidate the evolution of multichromosome genomes in bacteria.</title>
        <authorList>
            <person name="Slater S.C."/>
            <person name="Goldman B.S."/>
            <person name="Goodner B."/>
            <person name="Setubal J.C."/>
            <person name="Farrand S.K."/>
            <person name="Nester E.W."/>
            <person name="Burr T.J."/>
            <person name="Banta L."/>
            <person name="Dickerman A.W."/>
            <person name="Paulsen I."/>
            <person name="Otten L."/>
            <person name="Suen G."/>
            <person name="Welch R."/>
            <person name="Almeida N.F."/>
            <person name="Arnold F."/>
            <person name="Burton O.T."/>
            <person name="Du Z."/>
            <person name="Ewing A."/>
            <person name="Godsy E."/>
            <person name="Heisel S."/>
            <person name="Houmiel K.L."/>
            <person name="Jhaveri J."/>
            <person name="Lu J."/>
            <person name="Miller N.M."/>
            <person name="Norton S."/>
            <person name="Chen Q."/>
            <person name="Phoolcharoen W."/>
            <person name="Ohlin V."/>
            <person name="Ondrusek D."/>
            <person name="Pride N."/>
            <person name="Stricklin S.L."/>
            <person name="Sun J."/>
            <person name="Wheeler C."/>
            <person name="Wilson L."/>
            <person name="Zhu H."/>
            <person name="Wood D.W."/>
        </authorList>
    </citation>
    <scope>NUCLEOTIDE SEQUENCE [LARGE SCALE GENOMIC DNA]</scope>
    <source>
        <strain evidence="4">K84 / ATCC BAA-868</strain>
    </source>
</reference>
<evidence type="ECO:0000313" key="4">
    <source>
        <dbReference type="Proteomes" id="UP000001600"/>
    </source>
</evidence>
<dbReference type="Proteomes" id="UP000001600">
    <property type="component" value="Chromosome 1"/>
</dbReference>
<protein>
    <submittedName>
        <fullName evidence="3">Protease protein</fullName>
    </submittedName>
</protein>
<dbReference type="KEGG" id="ara:Arad_3631"/>
<dbReference type="InterPro" id="IPR029045">
    <property type="entry name" value="ClpP/crotonase-like_dom_sf"/>
</dbReference>
<dbReference type="GO" id="GO:0008233">
    <property type="term" value="F:peptidase activity"/>
    <property type="evidence" value="ECO:0007669"/>
    <property type="project" value="UniProtKB-KW"/>
</dbReference>
<dbReference type="GO" id="GO:0006508">
    <property type="term" value="P:proteolysis"/>
    <property type="evidence" value="ECO:0007669"/>
    <property type="project" value="UniProtKB-KW"/>
</dbReference>
<dbReference type="STRING" id="311403.Arad_3631"/>
<dbReference type="CDD" id="cd07022">
    <property type="entry name" value="S49_Sppa_36K_type"/>
    <property type="match status" value="1"/>
</dbReference>
<dbReference type="AlphaFoldDB" id="B9J9D4"/>
<dbReference type="HOGENOM" id="CLU_046540_2_2_5"/>
<keyword evidence="3" id="KW-0645">Protease</keyword>
<accession>B9J9D4</accession>